<dbReference type="Proteomes" id="UP000714420">
    <property type="component" value="Unassembled WGS sequence"/>
</dbReference>
<dbReference type="Pfam" id="PF13173">
    <property type="entry name" value="AAA_14"/>
    <property type="match status" value="1"/>
</dbReference>
<dbReference type="PANTHER" id="PTHR33295">
    <property type="entry name" value="ATPASE"/>
    <property type="match status" value="1"/>
</dbReference>
<dbReference type="PANTHER" id="PTHR33295:SF7">
    <property type="entry name" value="ATPASE"/>
    <property type="match status" value="1"/>
</dbReference>
<evidence type="ECO:0000313" key="3">
    <source>
        <dbReference type="EMBL" id="NPD92925.1"/>
    </source>
</evidence>
<sequence length="433" mass="49482">MKRNVLKNLIEWKNSPNRKPLILNGARQVGKTYILQKFGMENYKNVAYVNCDRNILVDKIFEQDYDISRIVRSLSALLHIHIVPEDTLIVLDEVQENPVILNSLKYFCENAPEYHIAVAGSLLGVSLHDNISFPVGKVDMIRMYPMTFDEFLYAIGEEPLVELLRSGDYPVIDSLSVKLIDCLRQYYFVGGMPAAVKEYSDSGNLQAVRDIQKQLLFDYRRDFLKHAPSSEVPRINMVWDSIPSQLAKENKKFIYGAVKKGARASEFEMAIQWLIDAGLVYRVHRATTPVLPLKFYEELSVFKLFSLDVGLMGAMVDAPAESVIIGENIFREYKGAFTEQFVYSQIVPSSLPIYYYSSNDSRVEIDFLIQNGAEIMPLEVKAEENVKSKSLKTYIGKYPNLKGMRLSMLPYSNQGWMINVPLYAVNFCMKVGY</sequence>
<feature type="domain" description="DUF4143" evidence="2">
    <location>
        <begin position="220"/>
        <end position="382"/>
    </location>
</feature>
<evidence type="ECO:0000259" key="1">
    <source>
        <dbReference type="Pfam" id="PF13173"/>
    </source>
</evidence>
<keyword evidence="3" id="KW-0067">ATP-binding</keyword>
<keyword evidence="4" id="KW-1185">Reference proteome</keyword>
<comment type="caution">
    <text evidence="3">The sequence shown here is derived from an EMBL/GenBank/DDBJ whole genome shotgun (WGS) entry which is preliminary data.</text>
</comment>
<dbReference type="RefSeq" id="WP_172276601.1">
    <property type="nucleotide sequence ID" value="NZ_CASGMU010000012.1"/>
</dbReference>
<dbReference type="EMBL" id="JABKKF010000012">
    <property type="protein sequence ID" value="NPD92925.1"/>
    <property type="molecule type" value="Genomic_DNA"/>
</dbReference>
<organism evidence="3 4">
    <name type="scientific">Xylanibacter muris</name>
    <dbReference type="NCBI Taxonomy" id="2736290"/>
    <lineage>
        <taxon>Bacteria</taxon>
        <taxon>Pseudomonadati</taxon>
        <taxon>Bacteroidota</taxon>
        <taxon>Bacteroidia</taxon>
        <taxon>Bacteroidales</taxon>
        <taxon>Prevotellaceae</taxon>
        <taxon>Xylanibacter</taxon>
    </lineage>
</organism>
<accession>A0ABX2AQB9</accession>
<protein>
    <submittedName>
        <fullName evidence="3">ATP-binding protein</fullName>
    </submittedName>
</protein>
<gene>
    <name evidence="3" type="ORF">HPS56_11355</name>
</gene>
<name>A0ABX2AQB9_9BACT</name>
<proteinExistence type="predicted"/>
<evidence type="ECO:0000313" key="4">
    <source>
        <dbReference type="Proteomes" id="UP000714420"/>
    </source>
</evidence>
<reference evidence="3 4" key="1">
    <citation type="submission" date="2020-05" db="EMBL/GenBank/DDBJ databases">
        <title>Distinct polysaccharide utilization as determinants for interspecies competition between intestinal Prevotella spp.</title>
        <authorList>
            <person name="Galvez E.J.C."/>
            <person name="Iljazovic A."/>
            <person name="Strowig T."/>
        </authorList>
    </citation>
    <scope>NUCLEOTIDE SEQUENCE [LARGE SCALE GENOMIC DNA]</scope>
    <source>
        <strain evidence="3 4">PMUR</strain>
    </source>
</reference>
<evidence type="ECO:0000259" key="2">
    <source>
        <dbReference type="Pfam" id="PF13635"/>
    </source>
</evidence>
<dbReference type="InterPro" id="IPR025420">
    <property type="entry name" value="DUF4143"/>
</dbReference>
<dbReference type="InterPro" id="IPR027417">
    <property type="entry name" value="P-loop_NTPase"/>
</dbReference>
<dbReference type="GO" id="GO:0005524">
    <property type="term" value="F:ATP binding"/>
    <property type="evidence" value="ECO:0007669"/>
    <property type="project" value="UniProtKB-KW"/>
</dbReference>
<dbReference type="SUPFAM" id="SSF52540">
    <property type="entry name" value="P-loop containing nucleoside triphosphate hydrolases"/>
    <property type="match status" value="1"/>
</dbReference>
<feature type="domain" description="AAA" evidence="1">
    <location>
        <begin position="17"/>
        <end position="152"/>
    </location>
</feature>
<dbReference type="InterPro" id="IPR041682">
    <property type="entry name" value="AAA_14"/>
</dbReference>
<dbReference type="Pfam" id="PF13635">
    <property type="entry name" value="DUF4143"/>
    <property type="match status" value="1"/>
</dbReference>
<keyword evidence="3" id="KW-0547">Nucleotide-binding</keyword>